<keyword evidence="7" id="KW-1185">Reference proteome</keyword>
<feature type="signal peptide" evidence="5">
    <location>
        <begin position="1"/>
        <end position="32"/>
    </location>
</feature>
<dbReference type="STRING" id="461836.A0A0L0DPR1"/>
<dbReference type="GO" id="GO:0030198">
    <property type="term" value="P:extracellular matrix organization"/>
    <property type="evidence" value="ECO:0007669"/>
    <property type="project" value="InterPro"/>
</dbReference>
<comment type="subcellular location">
    <subcellularLocation>
        <location evidence="1">Secreted</location>
    </subcellularLocation>
</comment>
<dbReference type="InterPro" id="IPR013273">
    <property type="entry name" value="ADAMTS/ADAMTS-like"/>
</dbReference>
<dbReference type="SUPFAM" id="SSF55073">
    <property type="entry name" value="Nucleotide cyclase"/>
    <property type="match status" value="2"/>
</dbReference>
<evidence type="ECO:0000256" key="4">
    <source>
        <dbReference type="SAM" id="Phobius"/>
    </source>
</evidence>
<feature type="chain" id="PRO_5005537353" description="Guanylate cyclase domain-containing protein" evidence="5">
    <location>
        <begin position="33"/>
        <end position="1358"/>
    </location>
</feature>
<dbReference type="Proteomes" id="UP000054408">
    <property type="component" value="Unassembled WGS sequence"/>
</dbReference>
<dbReference type="eggNOG" id="ENOG502S954">
    <property type="taxonomic scope" value="Eukaryota"/>
</dbReference>
<dbReference type="GO" id="GO:0005576">
    <property type="term" value="C:extracellular region"/>
    <property type="evidence" value="ECO:0007669"/>
    <property type="project" value="UniProtKB-SubCell"/>
</dbReference>
<evidence type="ECO:0000313" key="7">
    <source>
        <dbReference type="Proteomes" id="UP000054408"/>
    </source>
</evidence>
<keyword evidence="4" id="KW-0812">Transmembrane</keyword>
<keyword evidence="2" id="KW-0964">Secreted</keyword>
<accession>A0A0L0DPR1</accession>
<dbReference type="InterPro" id="IPR050697">
    <property type="entry name" value="Adenylyl/Guanylyl_Cyclase_3/4"/>
</dbReference>
<feature type="compositionally biased region" description="Polar residues" evidence="3">
    <location>
        <begin position="655"/>
        <end position="672"/>
    </location>
</feature>
<evidence type="ECO:0008006" key="8">
    <source>
        <dbReference type="Google" id="ProtNLM"/>
    </source>
</evidence>
<feature type="region of interest" description="Disordered" evidence="3">
    <location>
        <begin position="634"/>
        <end position="691"/>
    </location>
</feature>
<dbReference type="PRINTS" id="PR01857">
    <property type="entry name" value="ADAMTSFAMILY"/>
</dbReference>
<gene>
    <name evidence="6" type="ORF">AMSG_12337</name>
</gene>
<sequence>MPRVMQLSHSSRSHSLQVCIVLAVSLAAVVLAGAPSSPRPAFNYGDPDPDSQRLVSTRNLESARIHQAVQHDSSGYGVLRLPGDPIIERFGAEIGAGEGIVASFHLPKEVDPASSEGLTAPFSAHFTELSGVLIERVYPFDAAEVCINVSLTITSPSRKNKAFTSGSTWPDSSSVYAVMRESAVITVPGSSSPTLLGGDSWRALMDAAWAEGNAPGSPIDGRYLMLVFRGCNVGYGRAHPWHFDDDDDDQLASDAMTTPEHATIGLSSPMTLVLDLDRGCPKYTPVTGVTIVGSKSASYNKTVELECTAPNSAIVGAEPGAVALSVSLSISGCVVLVLAVTVCVVLARKMLKRRRPGLRRIASSKHTLHSPRRAQTELTTLPPAASGPVVVLLVIVDDADILWADAPGPMDAAWRLFMAAASRIVQVHRGYGVEWRAHTFAGAFPRDAALDAVVAAVALQNELISLPWPEALLGHTAAAAVPVEMTRGDPRLTHDAVGYVWRGLRIRVAVDTNVLPDRLDVERLLVPSIDEVLEVAEATAEAIRPGQVVASAEVVSLLPSPVPSPLYLDCISSLLPITRASSMGSHGSLNSSLSPPAELYSVAAHGSVLALRDFGLGRPNSRFSRPAFGAFSSVGATITNTPPPRAPTDPEVSASELSSPQRSEVQMVSVSPSPDEIAIRSGQSASRQNLPSAECDPPAFLDACGICSGPGTGHVANADVDGCGVCFGKNNDLDECGVCFGENRDKDVCGVCFGGGEQCTGCDGVAGSGTRSDVCGVCGGDASSCLGCDGIPIPLGGAHYDGCGVCGGSSGIGECATGCSPDGSGVYDCAGECGGSAYMDGCGACVGGSTGRTESFARDDCEMCWGGNAAKDTCGVCFGTNAALDSCGVCHGGDRARDGCGRCWGGNKTMDVCGVCGGNSTSCAGCDWVVGSSARVDSCGVCGGTSSCIKSGSSSSSLGTTIAVTVSLALCFLCSAIGLIAALFFFTTRGSHAVSPIDSEQAETGSDGEAISPPDGVVIVFTTMVKGAELLRAEIPAALNTSCQIYRKVVRAVVKEYRGYVVTTSGGMITAVFPADQAVAAATAAMTIHDRLVEAEWPKEILTHRRCRSKIGRPIWNAPFGRLMYIWRGLRVCVALHACLLERETFPDGSVMYSGSGLGLASTLAHMCDAGSVGVSISTLEMFPSPMPSHMAISPMAGSVRSQRRAHGAQMPDAYSLVAFGHVVSERRFGERDASASALMSISSKEDEQSTQFLGGITRSSVRDSFVSNANSRSGHTIELTPAEISLVSGSTGPARGHRRSSTRAEPDVINFASVHSPLESPGVQRAIAAVAAATEAAESSGRRRSLSLRPDGEFDLW</sequence>
<proteinExistence type="predicted"/>
<evidence type="ECO:0000256" key="3">
    <source>
        <dbReference type="SAM" id="MobiDB-lite"/>
    </source>
</evidence>
<evidence type="ECO:0000313" key="6">
    <source>
        <dbReference type="EMBL" id="KNC54294.1"/>
    </source>
</evidence>
<organism evidence="6 7">
    <name type="scientific">Thecamonas trahens ATCC 50062</name>
    <dbReference type="NCBI Taxonomy" id="461836"/>
    <lineage>
        <taxon>Eukaryota</taxon>
        <taxon>Apusozoa</taxon>
        <taxon>Apusomonadida</taxon>
        <taxon>Apusomonadidae</taxon>
        <taxon>Thecamonas</taxon>
    </lineage>
</organism>
<dbReference type="OrthoDB" id="10062690at2759"/>
<reference evidence="6 7" key="1">
    <citation type="submission" date="2010-05" db="EMBL/GenBank/DDBJ databases">
        <title>The Genome Sequence of Thecamonas trahens ATCC 50062.</title>
        <authorList>
            <consortium name="The Broad Institute Genome Sequencing Platform"/>
            <person name="Russ C."/>
            <person name="Cuomo C."/>
            <person name="Shea T."/>
            <person name="Young S.K."/>
            <person name="Zeng Q."/>
            <person name="Koehrsen M."/>
            <person name="Haas B."/>
            <person name="Borodovsky M."/>
            <person name="Guigo R."/>
            <person name="Alvarado L."/>
            <person name="Berlin A."/>
            <person name="Bochicchio J."/>
            <person name="Borenstein D."/>
            <person name="Chapman S."/>
            <person name="Chen Z."/>
            <person name="Freedman E."/>
            <person name="Gellesch M."/>
            <person name="Goldberg J."/>
            <person name="Griggs A."/>
            <person name="Gujja S."/>
            <person name="Heilman E."/>
            <person name="Heiman D."/>
            <person name="Hepburn T."/>
            <person name="Howarth C."/>
            <person name="Jen D."/>
            <person name="Larson L."/>
            <person name="Mehta T."/>
            <person name="Park D."/>
            <person name="Pearson M."/>
            <person name="Roberts A."/>
            <person name="Saif S."/>
            <person name="Shenoy N."/>
            <person name="Sisk P."/>
            <person name="Stolte C."/>
            <person name="Sykes S."/>
            <person name="Thomson T."/>
            <person name="Walk T."/>
            <person name="White J."/>
            <person name="Yandava C."/>
            <person name="Burger G."/>
            <person name="Gray M.W."/>
            <person name="Holland P.W.H."/>
            <person name="King N."/>
            <person name="Lang F.B.F."/>
            <person name="Roger A.J."/>
            <person name="Ruiz-Trillo I."/>
            <person name="Lander E."/>
            <person name="Nusbaum C."/>
        </authorList>
    </citation>
    <scope>NUCLEOTIDE SEQUENCE [LARGE SCALE GENOMIC DNA]</scope>
    <source>
        <strain evidence="6 7">ATCC 50062</strain>
    </source>
</reference>
<dbReference type="PANTHER" id="PTHR43081">
    <property type="entry name" value="ADENYLATE CYCLASE, TERMINAL-DIFFERENTIATION SPECIFIC-RELATED"/>
    <property type="match status" value="1"/>
</dbReference>
<evidence type="ECO:0000256" key="2">
    <source>
        <dbReference type="ARBA" id="ARBA00022525"/>
    </source>
</evidence>
<keyword evidence="5" id="KW-0732">Signal</keyword>
<dbReference type="PANTHER" id="PTHR43081:SF1">
    <property type="entry name" value="ADENYLATE CYCLASE, TERMINAL-DIFFERENTIATION SPECIFIC"/>
    <property type="match status" value="1"/>
</dbReference>
<dbReference type="RefSeq" id="XP_013753820.1">
    <property type="nucleotide sequence ID" value="XM_013898366.1"/>
</dbReference>
<keyword evidence="4" id="KW-0472">Membrane</keyword>
<feature type="transmembrane region" description="Helical" evidence="4">
    <location>
        <begin position="321"/>
        <end position="347"/>
    </location>
</feature>
<name>A0A0L0DPR1_THETB</name>
<evidence type="ECO:0000256" key="5">
    <source>
        <dbReference type="SAM" id="SignalP"/>
    </source>
</evidence>
<dbReference type="Gene3D" id="3.30.70.1230">
    <property type="entry name" value="Nucleotide cyclase"/>
    <property type="match status" value="2"/>
</dbReference>
<protein>
    <recommendedName>
        <fullName evidence="8">Guanylate cyclase domain-containing protein</fullName>
    </recommendedName>
</protein>
<keyword evidence="4" id="KW-1133">Transmembrane helix</keyword>
<dbReference type="EMBL" id="GL349488">
    <property type="protein sequence ID" value="KNC54294.1"/>
    <property type="molecule type" value="Genomic_DNA"/>
</dbReference>
<feature type="compositionally biased region" description="Polar residues" evidence="3">
    <location>
        <begin position="681"/>
        <end position="691"/>
    </location>
</feature>
<dbReference type="GeneID" id="25570251"/>
<evidence type="ECO:0000256" key="1">
    <source>
        <dbReference type="ARBA" id="ARBA00004613"/>
    </source>
</evidence>
<feature type="region of interest" description="Disordered" evidence="3">
    <location>
        <begin position="1339"/>
        <end position="1358"/>
    </location>
</feature>
<dbReference type="InterPro" id="IPR029787">
    <property type="entry name" value="Nucleotide_cyclase"/>
</dbReference>
<feature type="transmembrane region" description="Helical" evidence="4">
    <location>
        <begin position="962"/>
        <end position="986"/>
    </location>
</feature>